<keyword evidence="1" id="KW-0812">Transmembrane</keyword>
<dbReference type="AlphaFoldDB" id="A0AAP9GSL0"/>
<keyword evidence="1" id="KW-0472">Membrane</keyword>
<keyword evidence="1" id="KW-1133">Transmembrane helix</keyword>
<accession>A0AAP9GSL0</accession>
<gene>
    <name evidence="2" type="ORF">GJD93_03155</name>
</gene>
<feature type="transmembrane region" description="Helical" evidence="1">
    <location>
        <begin position="12"/>
        <end position="30"/>
    </location>
</feature>
<dbReference type="RefSeq" id="WP_154320305.1">
    <property type="nucleotide sequence ID" value="NZ_CP046045.1"/>
</dbReference>
<organism evidence="2 3">
    <name type="scientific">Acinetobacter towneri</name>
    <dbReference type="NCBI Taxonomy" id="202956"/>
    <lineage>
        <taxon>Bacteria</taxon>
        <taxon>Pseudomonadati</taxon>
        <taxon>Pseudomonadota</taxon>
        <taxon>Gammaproteobacteria</taxon>
        <taxon>Moraxellales</taxon>
        <taxon>Moraxellaceae</taxon>
        <taxon>Acinetobacter</taxon>
    </lineage>
</organism>
<feature type="transmembrane region" description="Helical" evidence="1">
    <location>
        <begin position="36"/>
        <end position="53"/>
    </location>
</feature>
<proteinExistence type="predicted"/>
<dbReference type="Proteomes" id="UP000405075">
    <property type="component" value="Chromosome"/>
</dbReference>
<protein>
    <submittedName>
        <fullName evidence="2">Uncharacterized protein</fullName>
    </submittedName>
</protein>
<evidence type="ECO:0000256" key="1">
    <source>
        <dbReference type="SAM" id="Phobius"/>
    </source>
</evidence>
<sequence length="140" mass="16514">MAKQQFQLKPSVIAIVFQLMIALLIVWLLLQVLKPWLSVVCIVIMGWTYFKFVRANRIVGLDQLDDREWSISYLAPRVVSQQIKSTARQIEIQRVQLRQVIDHQIYIVMEFQQAFKPLVIWCDQVSKAEWKDLKVLAKML</sequence>
<name>A0AAP9GSL0_9GAMM</name>
<dbReference type="EMBL" id="CP046045">
    <property type="protein sequence ID" value="QGM26753.1"/>
    <property type="molecule type" value="Genomic_DNA"/>
</dbReference>
<evidence type="ECO:0000313" key="2">
    <source>
        <dbReference type="EMBL" id="QGM26753.1"/>
    </source>
</evidence>
<reference evidence="3" key="1">
    <citation type="submission" date="2019-11" db="EMBL/GenBank/DDBJ databases">
        <title>Escherichia coli 1916D6.</title>
        <authorList>
            <person name="Yao H."/>
            <person name="Du X."/>
            <person name="Yu R."/>
            <person name="Li A."/>
        </authorList>
    </citation>
    <scope>NUCLEOTIDE SEQUENCE [LARGE SCALE GENOMIC DNA]</scope>
    <source>
        <strain evidence="3">19110F47</strain>
    </source>
</reference>
<evidence type="ECO:0000313" key="3">
    <source>
        <dbReference type="Proteomes" id="UP000405075"/>
    </source>
</evidence>